<keyword evidence="4" id="KW-1185">Reference proteome</keyword>
<comment type="caution">
    <text evidence="3">The sequence shown here is derived from an EMBL/GenBank/DDBJ whole genome shotgun (WGS) entry which is preliminary data.</text>
</comment>
<sequence length="276" mass="30272">MSGLPYRKKLVKLPTRSVEKIWGQDRLPAPFPDTAGKRIGEIWFEPPAILPQLLGKYIFTSDKLSVQVHPSDTQTEAAGLGRQGKEECWLVIEAEPNAVLGIGLTQNADAQTIRQAALDGSIETMLDWHPVQAGDFFYIPANTIHAIGGGISLIEMQQNSDITYRLYDYGRPRELHLDEGLSVASGEPYPEKYHKRISLDETASLTSGPYFQLDQLAGLPDQDISIRYTAPFLILPTKQAVTVDGETINPGECALASSLDAVRFAPDGICLLAQPL</sequence>
<dbReference type="SUPFAM" id="SSF51182">
    <property type="entry name" value="RmlC-like cupins"/>
    <property type="match status" value="1"/>
</dbReference>
<dbReference type="InterPro" id="IPR051804">
    <property type="entry name" value="Carb_Metab_Reg_Kinase/Isom"/>
</dbReference>
<accession>A0A420EAB0</accession>
<dbReference type="Proteomes" id="UP000284395">
    <property type="component" value="Unassembled WGS sequence"/>
</dbReference>
<reference evidence="3 4" key="1">
    <citation type="submission" date="2018-09" db="EMBL/GenBank/DDBJ databases">
        <title>Altererythrobacter spongiae sp. nov., isolated from a marine sponge.</title>
        <authorList>
            <person name="Zhuang L."/>
            <person name="Luo L."/>
        </authorList>
    </citation>
    <scope>NUCLEOTIDE SEQUENCE [LARGE SCALE GENOMIC DNA]</scope>
    <source>
        <strain evidence="3 4">HN-Y73</strain>
    </source>
</reference>
<dbReference type="AlphaFoldDB" id="A0A420EAB0"/>
<dbReference type="EMBL" id="RAPF01000014">
    <property type="protein sequence ID" value="RKF17605.1"/>
    <property type="molecule type" value="Genomic_DNA"/>
</dbReference>
<dbReference type="GO" id="GO:0046872">
    <property type="term" value="F:metal ion binding"/>
    <property type="evidence" value="ECO:0007669"/>
    <property type="project" value="UniProtKB-KW"/>
</dbReference>
<organism evidence="3 4">
    <name type="scientific">Altericroceibacterium spongiae</name>
    <dbReference type="NCBI Taxonomy" id="2320269"/>
    <lineage>
        <taxon>Bacteria</taxon>
        <taxon>Pseudomonadati</taxon>
        <taxon>Pseudomonadota</taxon>
        <taxon>Alphaproteobacteria</taxon>
        <taxon>Sphingomonadales</taxon>
        <taxon>Erythrobacteraceae</taxon>
        <taxon>Altericroceibacterium</taxon>
    </lineage>
</organism>
<dbReference type="PANTHER" id="PTHR42742:SF3">
    <property type="entry name" value="FRUCTOKINASE"/>
    <property type="match status" value="1"/>
</dbReference>
<dbReference type="OrthoDB" id="9808275at2"/>
<dbReference type="PANTHER" id="PTHR42742">
    <property type="entry name" value="TRANSCRIPTIONAL REPRESSOR MPRA"/>
    <property type="match status" value="1"/>
</dbReference>
<dbReference type="InterPro" id="IPR014710">
    <property type="entry name" value="RmlC-like_jellyroll"/>
</dbReference>
<dbReference type="CDD" id="cd07010">
    <property type="entry name" value="cupin_PMI_type_I_N_bac"/>
    <property type="match status" value="1"/>
</dbReference>
<evidence type="ECO:0000256" key="1">
    <source>
        <dbReference type="ARBA" id="ARBA00022723"/>
    </source>
</evidence>
<gene>
    <name evidence="3" type="ORF">D6851_16390</name>
</gene>
<evidence type="ECO:0000256" key="2">
    <source>
        <dbReference type="ARBA" id="ARBA00022833"/>
    </source>
</evidence>
<evidence type="ECO:0000313" key="3">
    <source>
        <dbReference type="EMBL" id="RKF17605.1"/>
    </source>
</evidence>
<dbReference type="GO" id="GO:0016853">
    <property type="term" value="F:isomerase activity"/>
    <property type="evidence" value="ECO:0007669"/>
    <property type="project" value="UniProtKB-KW"/>
</dbReference>
<evidence type="ECO:0000313" key="4">
    <source>
        <dbReference type="Proteomes" id="UP000284395"/>
    </source>
</evidence>
<name>A0A420EAB0_9SPHN</name>
<dbReference type="RefSeq" id="WP_120325983.1">
    <property type="nucleotide sequence ID" value="NZ_RAPF01000014.1"/>
</dbReference>
<dbReference type="Gene3D" id="2.60.120.10">
    <property type="entry name" value="Jelly Rolls"/>
    <property type="match status" value="1"/>
</dbReference>
<protein>
    <submittedName>
        <fullName evidence="3">Mannose-6-phosphate isomerase</fullName>
    </submittedName>
</protein>
<keyword evidence="1" id="KW-0479">Metal-binding</keyword>
<keyword evidence="2" id="KW-0862">Zinc</keyword>
<dbReference type="InterPro" id="IPR011051">
    <property type="entry name" value="RmlC_Cupin_sf"/>
</dbReference>
<keyword evidence="3" id="KW-0413">Isomerase</keyword>
<proteinExistence type="predicted"/>